<protein>
    <submittedName>
        <fullName evidence="1">Uncharacterized protein</fullName>
    </submittedName>
</protein>
<dbReference type="EMBL" id="JAAIUW010000009">
    <property type="protein sequence ID" value="KAF7817497.1"/>
    <property type="molecule type" value="Genomic_DNA"/>
</dbReference>
<evidence type="ECO:0000313" key="1">
    <source>
        <dbReference type="EMBL" id="KAF7817497.1"/>
    </source>
</evidence>
<evidence type="ECO:0000313" key="2">
    <source>
        <dbReference type="Proteomes" id="UP000634136"/>
    </source>
</evidence>
<name>A0A834T9A1_9FABA</name>
<sequence>MNSEKVLSATRVGNEIWEERKCRMRVRCSGGSLLSGNRRGNGDIGAGIKFIPIIVQVKSSKPDSAIVAFHILCGSLGIRE</sequence>
<proteinExistence type="predicted"/>
<reference evidence="1" key="1">
    <citation type="submission" date="2020-09" db="EMBL/GenBank/DDBJ databases">
        <title>Genome-Enabled Discovery of Anthraquinone Biosynthesis in Senna tora.</title>
        <authorList>
            <person name="Kang S.-H."/>
            <person name="Pandey R.P."/>
            <person name="Lee C.-M."/>
            <person name="Sim J.-S."/>
            <person name="Jeong J.-T."/>
            <person name="Choi B.-S."/>
            <person name="Jung M."/>
            <person name="Ginzburg D."/>
            <person name="Zhao K."/>
            <person name="Won S.Y."/>
            <person name="Oh T.-J."/>
            <person name="Yu Y."/>
            <person name="Kim N.-H."/>
            <person name="Lee O.R."/>
            <person name="Lee T.-H."/>
            <person name="Bashyal P."/>
            <person name="Kim T.-S."/>
            <person name="Lee W.-H."/>
            <person name="Kawkins C."/>
            <person name="Kim C.-K."/>
            <person name="Kim J.S."/>
            <person name="Ahn B.O."/>
            <person name="Rhee S.Y."/>
            <person name="Sohng J.K."/>
        </authorList>
    </citation>
    <scope>NUCLEOTIDE SEQUENCE</scope>
    <source>
        <tissue evidence="1">Leaf</tissue>
    </source>
</reference>
<accession>A0A834T9A1</accession>
<gene>
    <name evidence="1" type="ORF">G2W53_031466</name>
</gene>
<dbReference type="Proteomes" id="UP000634136">
    <property type="component" value="Unassembled WGS sequence"/>
</dbReference>
<comment type="caution">
    <text evidence="1">The sequence shown here is derived from an EMBL/GenBank/DDBJ whole genome shotgun (WGS) entry which is preliminary data.</text>
</comment>
<organism evidence="1 2">
    <name type="scientific">Senna tora</name>
    <dbReference type="NCBI Taxonomy" id="362788"/>
    <lineage>
        <taxon>Eukaryota</taxon>
        <taxon>Viridiplantae</taxon>
        <taxon>Streptophyta</taxon>
        <taxon>Embryophyta</taxon>
        <taxon>Tracheophyta</taxon>
        <taxon>Spermatophyta</taxon>
        <taxon>Magnoliopsida</taxon>
        <taxon>eudicotyledons</taxon>
        <taxon>Gunneridae</taxon>
        <taxon>Pentapetalae</taxon>
        <taxon>rosids</taxon>
        <taxon>fabids</taxon>
        <taxon>Fabales</taxon>
        <taxon>Fabaceae</taxon>
        <taxon>Caesalpinioideae</taxon>
        <taxon>Cassia clade</taxon>
        <taxon>Senna</taxon>
    </lineage>
</organism>
<keyword evidence="2" id="KW-1185">Reference proteome</keyword>
<dbReference type="AlphaFoldDB" id="A0A834T9A1"/>